<comment type="pathway">
    <text evidence="2">Amino-acid biosynthesis; L-cysteine biosynthesis; L-cysteine from L-homocysteine and L-serine: step 2/2.</text>
</comment>
<evidence type="ECO:0000256" key="5">
    <source>
        <dbReference type="ARBA" id="ARBA00022898"/>
    </source>
</evidence>
<evidence type="ECO:0000313" key="9">
    <source>
        <dbReference type="EMBL" id="ELR15850.1"/>
    </source>
</evidence>
<dbReference type="InterPro" id="IPR015424">
    <property type="entry name" value="PyrdxlP-dep_Trfase"/>
</dbReference>
<evidence type="ECO:0000256" key="3">
    <source>
        <dbReference type="ARBA" id="ARBA00009077"/>
    </source>
</evidence>
<reference evidence="9 10" key="1">
    <citation type="journal article" date="2013" name="Genome Biol.">
        <title>Genome of Acanthamoeba castellanii highlights extensive lateral gene transfer and early evolution of tyrosine kinase signaling.</title>
        <authorList>
            <person name="Clarke M."/>
            <person name="Lohan A.J."/>
            <person name="Liu B."/>
            <person name="Lagkouvardos I."/>
            <person name="Roy S."/>
            <person name="Zafar N."/>
            <person name="Bertelli C."/>
            <person name="Schilde C."/>
            <person name="Kianianmomeni A."/>
            <person name="Burglin T.R."/>
            <person name="Frech C."/>
            <person name="Turcotte B."/>
            <person name="Kopec K.O."/>
            <person name="Synnott J.M."/>
            <person name="Choo C."/>
            <person name="Paponov I."/>
            <person name="Finkler A."/>
            <person name="Soon Heng Tan C."/>
            <person name="Hutchins A.P."/>
            <person name="Weinmeier T."/>
            <person name="Rattei T."/>
            <person name="Chu J.S."/>
            <person name="Gimenez G."/>
            <person name="Irimia M."/>
            <person name="Rigden D.J."/>
            <person name="Fitzpatrick D.A."/>
            <person name="Lorenzo-Morales J."/>
            <person name="Bateman A."/>
            <person name="Chiu C.H."/>
            <person name="Tang P."/>
            <person name="Hegemann P."/>
            <person name="Fromm H."/>
            <person name="Raoult D."/>
            <person name="Greub G."/>
            <person name="Miranda-Saavedra D."/>
            <person name="Chen N."/>
            <person name="Nash P."/>
            <person name="Ginger M.L."/>
            <person name="Horn M."/>
            <person name="Schaap P."/>
            <person name="Caler L."/>
            <person name="Loftus B."/>
        </authorList>
    </citation>
    <scope>NUCLEOTIDE SEQUENCE [LARGE SCALE GENOMIC DNA]</scope>
    <source>
        <strain evidence="9 10">Neff</strain>
    </source>
</reference>
<dbReference type="Pfam" id="PF01053">
    <property type="entry name" value="Cys_Met_Meta_PP"/>
    <property type="match status" value="1"/>
</dbReference>
<evidence type="ECO:0000313" key="10">
    <source>
        <dbReference type="Proteomes" id="UP000011083"/>
    </source>
</evidence>
<dbReference type="GO" id="GO:0019346">
    <property type="term" value="P:transsulfuration"/>
    <property type="evidence" value="ECO:0007669"/>
    <property type="project" value="InterPro"/>
</dbReference>
<dbReference type="GO" id="GO:0004123">
    <property type="term" value="F:cystathionine gamma-lyase activity"/>
    <property type="evidence" value="ECO:0007669"/>
    <property type="project" value="TreeGrafter"/>
</dbReference>
<dbReference type="OrthoDB" id="3512640at2759"/>
<dbReference type="EC" id="4.4.1.1" evidence="4"/>
<evidence type="ECO:0000256" key="7">
    <source>
        <dbReference type="ARBA" id="ARBA00029853"/>
    </source>
</evidence>
<dbReference type="VEuPathDB" id="AmoebaDB:ACA1_187360"/>
<accession>L8GS79</accession>
<dbReference type="InterPro" id="IPR000277">
    <property type="entry name" value="Cys/Met-Metab_PyrdxlP-dep_enz"/>
</dbReference>
<keyword evidence="5 8" id="KW-0663">Pyridoxal phosphate</keyword>
<dbReference type="InterPro" id="IPR015422">
    <property type="entry name" value="PyrdxlP-dep_Trfase_small"/>
</dbReference>
<dbReference type="EMBL" id="KB008020">
    <property type="protein sequence ID" value="ELR15850.1"/>
    <property type="molecule type" value="Genomic_DNA"/>
</dbReference>
<proteinExistence type="inferred from homology"/>
<dbReference type="GO" id="GO:0030170">
    <property type="term" value="F:pyridoxal phosphate binding"/>
    <property type="evidence" value="ECO:0007669"/>
    <property type="project" value="InterPro"/>
</dbReference>
<dbReference type="KEGG" id="acan:ACA1_187360"/>
<keyword evidence="6" id="KW-0198">Cysteine biosynthesis</keyword>
<dbReference type="PANTHER" id="PTHR11808">
    <property type="entry name" value="TRANS-SULFURATION ENZYME FAMILY MEMBER"/>
    <property type="match status" value="1"/>
</dbReference>
<name>L8GS79_ACACF</name>
<evidence type="ECO:0000256" key="4">
    <source>
        <dbReference type="ARBA" id="ARBA00012085"/>
    </source>
</evidence>
<dbReference type="SUPFAM" id="SSF53383">
    <property type="entry name" value="PLP-dependent transferases"/>
    <property type="match status" value="1"/>
</dbReference>
<dbReference type="InterPro" id="IPR015421">
    <property type="entry name" value="PyrdxlP-dep_Trfase_major"/>
</dbReference>
<dbReference type="PANTHER" id="PTHR11808:SF15">
    <property type="entry name" value="CYSTATHIONINE GAMMA-LYASE"/>
    <property type="match status" value="1"/>
</dbReference>
<dbReference type="GO" id="GO:0005737">
    <property type="term" value="C:cytoplasm"/>
    <property type="evidence" value="ECO:0007669"/>
    <property type="project" value="TreeGrafter"/>
</dbReference>
<dbReference type="GeneID" id="14916508"/>
<dbReference type="FunFam" id="3.40.640.10:FF:000046">
    <property type="entry name" value="Cystathionine gamma-lyase"/>
    <property type="match status" value="1"/>
</dbReference>
<evidence type="ECO:0000256" key="1">
    <source>
        <dbReference type="ARBA" id="ARBA00001933"/>
    </source>
</evidence>
<evidence type="ECO:0000256" key="2">
    <source>
        <dbReference type="ARBA" id="ARBA00005038"/>
    </source>
</evidence>
<dbReference type="Gene3D" id="3.40.640.10">
    <property type="entry name" value="Type I PLP-dependent aspartate aminotransferase-like (Major domain)"/>
    <property type="match status" value="1"/>
</dbReference>
<dbReference type="Gene3D" id="3.90.1150.10">
    <property type="entry name" value="Aspartate Aminotransferase, domain 1"/>
    <property type="match status" value="1"/>
</dbReference>
<dbReference type="RefSeq" id="XP_004337863.1">
    <property type="nucleotide sequence ID" value="XM_004337815.1"/>
</dbReference>
<dbReference type="Proteomes" id="UP000011083">
    <property type="component" value="Unassembled WGS sequence"/>
</dbReference>
<gene>
    <name evidence="9" type="ORF">ACA1_187360</name>
</gene>
<sequence>MEAAQGPSPATRAEVLNARLTARGAEVADDDAGDHHLRVTRYTGVNPPIALTTNYHWPTRQDEMEGNYFYYSRSDNPNYLLLEKELTRLHHGSSAVVFATGMAAISAVLLSLVRKDKAVVRANEIYNDVPRLLQEMTEMSGTQVITVDICDTEAVIKSVEQENVRVLYFESASNPNSFVPDFDELIRRTREVNPQCLVVVDNTFLSPIHFRPLDHGADIVIESGTKYLSGKGDVLLGAVVFRKKQADQGDMVLTAITQRVKRWRSVGGGSPSPMSCWLVSKGLETLRLRMHHATATALEVARFLETVPCLSRVVFPGLASHPCHTRAVKYFGEKNSGAVLRFHICLYGPTVDQMLTDPHPFMHAVSLGESHTLLYPVPGESRLFPEDAEREVPDYVGYWFRVAIGLETAEDIISGFLHELVTKVGEVKKFDAKTRQLSFRGKLPSPCPYLFFFAGESDGGKGQKPPSQSTDGQGTRRAIFIERVAGDEAGGGKAAKKGKATVTLGLAAAADEKALLTKGTALFCFKSALTLYTELVGKK</sequence>
<evidence type="ECO:0000256" key="6">
    <source>
        <dbReference type="ARBA" id="ARBA00023192"/>
    </source>
</evidence>
<comment type="similarity">
    <text evidence="3 8">Belongs to the trans-sulfuration enzymes family.</text>
</comment>
<protein>
    <recommendedName>
        <fullName evidence="4">cystathionine gamma-lyase</fullName>
        <ecNumber evidence="4">4.4.1.1</ecNumber>
    </recommendedName>
    <alternativeName>
        <fullName evidence="7">Gamma-cystathionase</fullName>
    </alternativeName>
</protein>
<organism evidence="9 10">
    <name type="scientific">Acanthamoeba castellanii (strain ATCC 30010 / Neff)</name>
    <dbReference type="NCBI Taxonomy" id="1257118"/>
    <lineage>
        <taxon>Eukaryota</taxon>
        <taxon>Amoebozoa</taxon>
        <taxon>Discosea</taxon>
        <taxon>Longamoebia</taxon>
        <taxon>Centramoebida</taxon>
        <taxon>Acanthamoebidae</taxon>
        <taxon>Acanthamoeba</taxon>
    </lineage>
</organism>
<comment type="cofactor">
    <cofactor evidence="1 8">
        <name>pyridoxal 5'-phosphate</name>
        <dbReference type="ChEBI" id="CHEBI:597326"/>
    </cofactor>
</comment>
<dbReference type="AlphaFoldDB" id="L8GS79"/>
<keyword evidence="6" id="KW-0028">Amino-acid biosynthesis</keyword>
<evidence type="ECO:0000256" key="8">
    <source>
        <dbReference type="RuleBase" id="RU362118"/>
    </source>
</evidence>
<dbReference type="GO" id="GO:0019343">
    <property type="term" value="P:cysteine biosynthetic process via cystathionine"/>
    <property type="evidence" value="ECO:0007669"/>
    <property type="project" value="TreeGrafter"/>
</dbReference>
<keyword evidence="10" id="KW-1185">Reference proteome</keyword>
<dbReference type="STRING" id="1257118.L8GS79"/>